<gene>
    <name evidence="2" type="ORF">HaLaN_21110</name>
</gene>
<feature type="region of interest" description="Disordered" evidence="1">
    <location>
        <begin position="1"/>
        <end position="72"/>
    </location>
</feature>
<name>A0A699ZLF1_HAELA</name>
<evidence type="ECO:0000313" key="3">
    <source>
        <dbReference type="Proteomes" id="UP000485058"/>
    </source>
</evidence>
<protein>
    <submittedName>
        <fullName evidence="2">Uncharacterized protein</fullName>
    </submittedName>
</protein>
<keyword evidence="3" id="KW-1185">Reference proteome</keyword>
<feature type="compositionally biased region" description="Low complexity" evidence="1">
    <location>
        <begin position="49"/>
        <end position="62"/>
    </location>
</feature>
<reference evidence="2 3" key="1">
    <citation type="submission" date="2020-02" db="EMBL/GenBank/DDBJ databases">
        <title>Draft genome sequence of Haematococcus lacustris strain NIES-144.</title>
        <authorList>
            <person name="Morimoto D."/>
            <person name="Nakagawa S."/>
            <person name="Yoshida T."/>
            <person name="Sawayama S."/>
        </authorList>
    </citation>
    <scope>NUCLEOTIDE SEQUENCE [LARGE SCALE GENOMIC DNA]</scope>
    <source>
        <strain evidence="2 3">NIES-144</strain>
    </source>
</reference>
<comment type="caution">
    <text evidence="2">The sequence shown here is derived from an EMBL/GenBank/DDBJ whole genome shotgun (WGS) entry which is preliminary data.</text>
</comment>
<sequence length="72" mass="7553">MAAIRPDCETMNQHPPMLELLPQPRPSHQHLIAAQQGTGSSPKQEQQEGEGQAAADPGPAAQLLSCRVGGST</sequence>
<dbReference type="EMBL" id="BLLF01002285">
    <property type="protein sequence ID" value="GFH23493.1"/>
    <property type="molecule type" value="Genomic_DNA"/>
</dbReference>
<accession>A0A699ZLF1</accession>
<feature type="non-terminal residue" evidence="2">
    <location>
        <position position="1"/>
    </location>
</feature>
<dbReference type="AlphaFoldDB" id="A0A699ZLF1"/>
<evidence type="ECO:0000313" key="2">
    <source>
        <dbReference type="EMBL" id="GFH23493.1"/>
    </source>
</evidence>
<organism evidence="2 3">
    <name type="scientific">Haematococcus lacustris</name>
    <name type="common">Green alga</name>
    <name type="synonym">Haematococcus pluvialis</name>
    <dbReference type="NCBI Taxonomy" id="44745"/>
    <lineage>
        <taxon>Eukaryota</taxon>
        <taxon>Viridiplantae</taxon>
        <taxon>Chlorophyta</taxon>
        <taxon>core chlorophytes</taxon>
        <taxon>Chlorophyceae</taxon>
        <taxon>CS clade</taxon>
        <taxon>Chlamydomonadales</taxon>
        <taxon>Haematococcaceae</taxon>
        <taxon>Haematococcus</taxon>
    </lineage>
</organism>
<evidence type="ECO:0000256" key="1">
    <source>
        <dbReference type="SAM" id="MobiDB-lite"/>
    </source>
</evidence>
<dbReference type="Proteomes" id="UP000485058">
    <property type="component" value="Unassembled WGS sequence"/>
</dbReference>
<proteinExistence type="predicted"/>